<dbReference type="Pfam" id="PF12728">
    <property type="entry name" value="HTH_17"/>
    <property type="match status" value="1"/>
</dbReference>
<dbReference type="InterPro" id="IPR009061">
    <property type="entry name" value="DNA-bd_dom_put_sf"/>
</dbReference>
<gene>
    <name evidence="2" type="ORF">ENP13_01025</name>
</gene>
<protein>
    <submittedName>
        <fullName evidence="2">DNA-binding protein</fullName>
    </submittedName>
</protein>
<dbReference type="InterPro" id="IPR041657">
    <property type="entry name" value="HTH_17"/>
</dbReference>
<accession>A0A7C3AL18</accession>
<dbReference type="GO" id="GO:0003677">
    <property type="term" value="F:DNA binding"/>
    <property type="evidence" value="ECO:0007669"/>
    <property type="project" value="UniProtKB-KW"/>
</dbReference>
<dbReference type="SUPFAM" id="SSF46955">
    <property type="entry name" value="Putative DNA-binding domain"/>
    <property type="match status" value="1"/>
</dbReference>
<organism evidence="2">
    <name type="scientific">Thermorudis sp</name>
    <dbReference type="NCBI Taxonomy" id="1969470"/>
    <lineage>
        <taxon>Bacteria</taxon>
        <taxon>Pseudomonadati</taxon>
        <taxon>Thermomicrobiota</taxon>
        <taxon>Thermomicrobia</taxon>
        <taxon>Thermomicrobia incertae sedis</taxon>
        <taxon>Thermorudis</taxon>
    </lineage>
</organism>
<evidence type="ECO:0000259" key="1">
    <source>
        <dbReference type="Pfam" id="PF12728"/>
    </source>
</evidence>
<dbReference type="AlphaFoldDB" id="A0A7C3AL18"/>
<sequence>MRMLASGLRRGLTAQEAAQVLQFHPDAVRYWLRVGELRGTRLESADDWLVEPEDLLAFLQQNGELLPYSVPVADSGEGAAAFSPAN</sequence>
<comment type="caution">
    <text evidence="2">The sequence shown here is derived from an EMBL/GenBank/DDBJ whole genome shotgun (WGS) entry which is preliminary data.</text>
</comment>
<feature type="domain" description="Helix-turn-helix" evidence="1">
    <location>
        <begin position="12"/>
        <end position="62"/>
    </location>
</feature>
<proteinExistence type="predicted"/>
<dbReference type="EMBL" id="DSID01000083">
    <property type="protein sequence ID" value="HEX69816.1"/>
    <property type="molecule type" value="Genomic_DNA"/>
</dbReference>
<name>A0A7C3AL18_9BACT</name>
<keyword evidence="2" id="KW-0238">DNA-binding</keyword>
<evidence type="ECO:0000313" key="2">
    <source>
        <dbReference type="EMBL" id="HEX69816.1"/>
    </source>
</evidence>
<reference evidence="2" key="1">
    <citation type="journal article" date="2020" name="mSystems">
        <title>Genome- and Community-Level Interaction Insights into Carbon Utilization and Element Cycling Functions of Hydrothermarchaeota in Hydrothermal Sediment.</title>
        <authorList>
            <person name="Zhou Z."/>
            <person name="Liu Y."/>
            <person name="Xu W."/>
            <person name="Pan J."/>
            <person name="Luo Z.H."/>
            <person name="Li M."/>
        </authorList>
    </citation>
    <scope>NUCLEOTIDE SEQUENCE [LARGE SCALE GENOMIC DNA]</scope>
    <source>
        <strain evidence="2">SpSt-192</strain>
    </source>
</reference>